<dbReference type="EMBL" id="PCRP01000024">
    <property type="protein sequence ID" value="PIP23759.1"/>
    <property type="molecule type" value="Genomic_DNA"/>
</dbReference>
<sequence length="445" mass="50006">MKKSFFIFTILVLYFLITSSVQAGGASLYLAPAEGTFFVGSTFTVSIYVNSKGNEINALQVDLVFDPNILQITSQTSGKSFVAEWLTPPSYSNTGGTINFTGGIPGGIKTSSGLVSTITFRAKSPGKTEIKFQDASRVFLNDGKGTPLTTTISNGSYEIVVAPPEGPKIYSPTHPDSEIWYGNSNPVFSWEKEDGVTDFSFTLDQNSQGIPNNESKGITNTTSYEGVNSGIWYFHLKAKKDNVWGKVSHFMVRIDTIPPQNLDLRIDKNYFIYFSAKDIFSGIDHYEISITDITNAEASNIPFFVEANNPYKIIHHNPGTFKVLLRAYDKVGNFSDKEGMIKIFTSFLSLSGNKILIKGYALPIWVLYLLIPFFIFLIIFLALKLFFRLNLRKRLTKEIKEAEKEIEDVKKLEKKIQDMINIQGETKEEEERLSDKLWGKSKDQY</sequence>
<evidence type="ECO:0000256" key="3">
    <source>
        <dbReference type="SAM" id="SignalP"/>
    </source>
</evidence>
<organism evidence="5 6">
    <name type="scientific">Candidatus Nealsonbacteria bacterium CG23_combo_of_CG06-09_8_20_14_all_38_19</name>
    <dbReference type="NCBI Taxonomy" id="1974721"/>
    <lineage>
        <taxon>Bacteria</taxon>
        <taxon>Candidatus Nealsoniibacteriota</taxon>
    </lineage>
</organism>
<keyword evidence="2" id="KW-0472">Membrane</keyword>
<dbReference type="GO" id="GO:0030246">
    <property type="term" value="F:carbohydrate binding"/>
    <property type="evidence" value="ECO:0007669"/>
    <property type="project" value="InterPro"/>
</dbReference>
<dbReference type="Proteomes" id="UP000230273">
    <property type="component" value="Unassembled WGS sequence"/>
</dbReference>
<accession>A0A2G9YX51</accession>
<proteinExistence type="predicted"/>
<dbReference type="AlphaFoldDB" id="A0A2G9YX51"/>
<feature type="transmembrane region" description="Helical" evidence="2">
    <location>
        <begin position="365"/>
        <end position="387"/>
    </location>
</feature>
<evidence type="ECO:0000256" key="1">
    <source>
        <dbReference type="SAM" id="MobiDB-lite"/>
    </source>
</evidence>
<evidence type="ECO:0000259" key="4">
    <source>
        <dbReference type="Pfam" id="PF00963"/>
    </source>
</evidence>
<reference evidence="5 6" key="1">
    <citation type="submission" date="2017-09" db="EMBL/GenBank/DDBJ databases">
        <title>Depth-based differentiation of microbial function through sediment-hosted aquifers and enrichment of novel symbionts in the deep terrestrial subsurface.</title>
        <authorList>
            <person name="Probst A.J."/>
            <person name="Ladd B."/>
            <person name="Jarett J.K."/>
            <person name="Geller-Mcgrath D.E."/>
            <person name="Sieber C.M."/>
            <person name="Emerson J.B."/>
            <person name="Anantharaman K."/>
            <person name="Thomas B.C."/>
            <person name="Malmstrom R."/>
            <person name="Stieglmeier M."/>
            <person name="Klingl A."/>
            <person name="Woyke T."/>
            <person name="Ryan C.M."/>
            <person name="Banfield J.F."/>
        </authorList>
    </citation>
    <scope>NUCLEOTIDE SEQUENCE [LARGE SCALE GENOMIC DNA]</scope>
    <source>
        <strain evidence="5">CG23_combo_of_CG06-09_8_20_14_all_38_19</strain>
    </source>
</reference>
<feature type="chain" id="PRO_5013553777" description="Cohesin domain-containing protein" evidence="3">
    <location>
        <begin position="24"/>
        <end position="445"/>
    </location>
</feature>
<dbReference type="SUPFAM" id="SSF49384">
    <property type="entry name" value="Carbohydrate-binding domain"/>
    <property type="match status" value="1"/>
</dbReference>
<keyword evidence="3" id="KW-0732">Signal</keyword>
<protein>
    <recommendedName>
        <fullName evidence="4">Cohesin domain-containing protein</fullName>
    </recommendedName>
</protein>
<feature type="signal peptide" evidence="3">
    <location>
        <begin position="1"/>
        <end position="23"/>
    </location>
</feature>
<feature type="domain" description="Cohesin" evidence="4">
    <location>
        <begin position="39"/>
        <end position="158"/>
    </location>
</feature>
<dbReference type="GO" id="GO:0000272">
    <property type="term" value="P:polysaccharide catabolic process"/>
    <property type="evidence" value="ECO:0007669"/>
    <property type="project" value="InterPro"/>
</dbReference>
<gene>
    <name evidence="5" type="ORF">COX36_01575</name>
</gene>
<evidence type="ECO:0000256" key="2">
    <source>
        <dbReference type="SAM" id="Phobius"/>
    </source>
</evidence>
<dbReference type="Gene3D" id="2.60.40.680">
    <property type="match status" value="1"/>
</dbReference>
<feature type="region of interest" description="Disordered" evidence="1">
    <location>
        <begin position="426"/>
        <end position="445"/>
    </location>
</feature>
<comment type="caution">
    <text evidence="5">The sequence shown here is derived from an EMBL/GenBank/DDBJ whole genome shotgun (WGS) entry which is preliminary data.</text>
</comment>
<dbReference type="Pfam" id="PF00963">
    <property type="entry name" value="Cohesin"/>
    <property type="match status" value="1"/>
</dbReference>
<name>A0A2G9YX51_9BACT</name>
<keyword evidence="2" id="KW-1133">Transmembrane helix</keyword>
<evidence type="ECO:0000313" key="5">
    <source>
        <dbReference type="EMBL" id="PIP23759.1"/>
    </source>
</evidence>
<dbReference type="CDD" id="cd08547">
    <property type="entry name" value="Type_II_cohesin"/>
    <property type="match status" value="1"/>
</dbReference>
<evidence type="ECO:0000313" key="6">
    <source>
        <dbReference type="Proteomes" id="UP000230273"/>
    </source>
</evidence>
<dbReference type="InterPro" id="IPR002102">
    <property type="entry name" value="Cohesin_dom"/>
</dbReference>
<keyword evidence="2" id="KW-0812">Transmembrane</keyword>
<dbReference type="InterPro" id="IPR008965">
    <property type="entry name" value="CBM2/CBM3_carb-bd_dom_sf"/>
</dbReference>